<feature type="domain" description="Hint" evidence="7">
    <location>
        <begin position="472"/>
        <end position="516"/>
    </location>
</feature>
<proteinExistence type="predicted"/>
<feature type="signal peptide" evidence="6">
    <location>
        <begin position="1"/>
        <end position="22"/>
    </location>
</feature>
<evidence type="ECO:0000313" key="10">
    <source>
        <dbReference type="Proteomes" id="UP000008068"/>
    </source>
</evidence>
<dbReference type="EMBL" id="GL379994">
    <property type="protein sequence ID" value="EGT41388.1"/>
    <property type="molecule type" value="Genomic_DNA"/>
</dbReference>
<dbReference type="GO" id="GO:0016539">
    <property type="term" value="P:intein-mediated protein splicing"/>
    <property type="evidence" value="ECO:0007669"/>
    <property type="project" value="InterPro"/>
</dbReference>
<feature type="compositionally biased region" description="Low complexity" evidence="5">
    <location>
        <begin position="314"/>
        <end position="332"/>
    </location>
</feature>
<dbReference type="STRING" id="135651.G0P000"/>
<feature type="region of interest" description="Disordered" evidence="5">
    <location>
        <begin position="211"/>
        <end position="332"/>
    </location>
</feature>
<evidence type="ECO:0000256" key="6">
    <source>
        <dbReference type="SAM" id="SignalP"/>
    </source>
</evidence>
<dbReference type="Proteomes" id="UP000008068">
    <property type="component" value="Unassembled WGS sequence"/>
</dbReference>
<keyword evidence="2" id="KW-0217">Developmental protein</keyword>
<feature type="compositionally biased region" description="Gly residues" evidence="5">
    <location>
        <begin position="263"/>
        <end position="283"/>
    </location>
</feature>
<dbReference type="OMA" id="ICSIQCQ"/>
<keyword evidence="3" id="KW-0964">Secreted</keyword>
<dbReference type="OrthoDB" id="5212at2759"/>
<organism evidence="10">
    <name type="scientific">Caenorhabditis brenneri</name>
    <name type="common">Nematode worm</name>
    <dbReference type="NCBI Taxonomy" id="135651"/>
    <lineage>
        <taxon>Eukaryota</taxon>
        <taxon>Metazoa</taxon>
        <taxon>Ecdysozoa</taxon>
        <taxon>Nematoda</taxon>
        <taxon>Chromadorea</taxon>
        <taxon>Rhabditida</taxon>
        <taxon>Rhabditina</taxon>
        <taxon>Rhabditomorpha</taxon>
        <taxon>Rhabditoidea</taxon>
        <taxon>Rhabditidae</taxon>
        <taxon>Peloderinae</taxon>
        <taxon>Caenorhabditis</taxon>
    </lineage>
</organism>
<sequence length="565" mass="59642">MRRLCAILPILLLSNFWHTVDGLNYKCHNDQVLVVQSFGNDTIRMHCQRLDLCGYQKLKCDYDELQPQCGGKLNFVAHVNQKGSTAPVEHTCCNLFNPRSHHSIPTHIGNDCFIYELPDGSSNGKKVDPAPADDAPYAVLKNPAEIPEQFDGVTGYRLRLFLLKNKSPPTLLVKGIERRLDDDDVDVTDVEVGTKPLSGSKLQELLAKLPNESAATGDKDGDGPLSTLSRRQNAQPPGTDAVVATDAGAPNPTSDTTGTVSTGSGGGSGSGNTGTSGTSGSGTSGTTANAATTSGTSGTGTSGTGTSGTGTSGTSGTTGTSGAAQTSAVAADTPTAAVQADAGTTGSGGSGGGRSNCFSADSLVTTVTGQKRMDELQIGDYVLVPSAGNVLKYERVEMFYHREPKTRTNFVVIFTKGGKKLSLTGRHLLPVAECSEVQKYTMNPDGIDAAMRESKYAEKARKGECVLSIDRNGDVVADEIVRIGRMTSTGIYSPMTVEGSLIVDGVLSSCFSHLESHSAHKLIFDFIYYVYHAFGLLNTNHVDLQPIPTFVSFAQYLSKTVLPFS</sequence>
<dbReference type="GO" id="GO:0005576">
    <property type="term" value="C:extracellular region"/>
    <property type="evidence" value="ECO:0007669"/>
    <property type="project" value="UniProtKB-SubCell"/>
</dbReference>
<dbReference type="InterPro" id="IPR003586">
    <property type="entry name" value="Hint_dom_C"/>
</dbReference>
<dbReference type="InterPro" id="IPR001657">
    <property type="entry name" value="Hedgehog"/>
</dbReference>
<comment type="subcellular location">
    <subcellularLocation>
        <location evidence="1">Secreted</location>
        <location evidence="1">Extracellular space</location>
    </subcellularLocation>
</comment>
<evidence type="ECO:0000256" key="5">
    <source>
        <dbReference type="SAM" id="MobiDB-lite"/>
    </source>
</evidence>
<evidence type="ECO:0000256" key="2">
    <source>
        <dbReference type="ARBA" id="ARBA00022473"/>
    </source>
</evidence>
<dbReference type="InterPro" id="IPR052140">
    <property type="entry name" value="Dev_Signal_Hedgehog-like"/>
</dbReference>
<reference evidence="10" key="1">
    <citation type="submission" date="2011-07" db="EMBL/GenBank/DDBJ databases">
        <authorList>
            <consortium name="Caenorhabditis brenneri Sequencing and Analysis Consortium"/>
            <person name="Wilson R.K."/>
        </authorList>
    </citation>
    <scope>NUCLEOTIDE SEQUENCE [LARGE SCALE GENOMIC DNA]</scope>
    <source>
        <strain evidence="10">PB2801</strain>
    </source>
</reference>
<dbReference type="GO" id="GO:0007267">
    <property type="term" value="P:cell-cell signaling"/>
    <property type="evidence" value="ECO:0007669"/>
    <property type="project" value="InterPro"/>
</dbReference>
<dbReference type="InParanoid" id="G0P000"/>
<dbReference type="GO" id="GO:0048731">
    <property type="term" value="P:system development"/>
    <property type="evidence" value="ECO:0007669"/>
    <property type="project" value="UniProtKB-ARBA"/>
</dbReference>
<dbReference type="InterPro" id="IPR006141">
    <property type="entry name" value="Intein_N"/>
</dbReference>
<keyword evidence="10" id="KW-1185">Reference proteome</keyword>
<dbReference type="PROSITE" id="PS50817">
    <property type="entry name" value="INTEIN_N_TER"/>
    <property type="match status" value="1"/>
</dbReference>
<feature type="compositionally biased region" description="Low complexity" evidence="5">
    <location>
        <begin position="253"/>
        <end position="262"/>
    </location>
</feature>
<protein>
    <submittedName>
        <fullName evidence="9">Uncharacterized protein</fullName>
    </submittedName>
</protein>
<dbReference type="InterPro" id="IPR036844">
    <property type="entry name" value="Hint_dom_sf"/>
</dbReference>
<accession>G0P000</accession>
<feature type="chain" id="PRO_5003406164" evidence="6">
    <location>
        <begin position="23"/>
        <end position="565"/>
    </location>
</feature>
<dbReference type="HOGENOM" id="CLU_548127_0_0_1"/>
<dbReference type="SMART" id="SM00306">
    <property type="entry name" value="HintN"/>
    <property type="match status" value="1"/>
</dbReference>
<feature type="compositionally biased region" description="Low complexity" evidence="5">
    <location>
        <begin position="284"/>
        <end position="296"/>
    </location>
</feature>
<dbReference type="InterPro" id="IPR001767">
    <property type="entry name" value="Hedgehog_Hint"/>
</dbReference>
<dbReference type="CDD" id="cd00081">
    <property type="entry name" value="Hint"/>
    <property type="match status" value="1"/>
</dbReference>
<dbReference type="AlphaFoldDB" id="G0P000"/>
<dbReference type="Pfam" id="PF01079">
    <property type="entry name" value="Hint"/>
    <property type="match status" value="1"/>
</dbReference>
<name>G0P000_CAEBE</name>
<evidence type="ECO:0000313" key="9">
    <source>
        <dbReference type="EMBL" id="EGT41388.1"/>
    </source>
</evidence>
<evidence type="ECO:0000256" key="1">
    <source>
        <dbReference type="ARBA" id="ARBA00004239"/>
    </source>
</evidence>
<evidence type="ECO:0000256" key="3">
    <source>
        <dbReference type="ARBA" id="ARBA00022525"/>
    </source>
</evidence>
<keyword evidence="4 6" id="KW-0732">Signal</keyword>
<dbReference type="SUPFAM" id="SSF51294">
    <property type="entry name" value="Hedgehog/intein (Hint) domain"/>
    <property type="match status" value="1"/>
</dbReference>
<dbReference type="PANTHER" id="PTHR46706">
    <property type="entry name" value="PROTEIN QUA-1-RELATED"/>
    <property type="match status" value="1"/>
</dbReference>
<dbReference type="PANTHER" id="PTHR46706:SF12">
    <property type="entry name" value="PROTEIN QUA-1-RELATED"/>
    <property type="match status" value="1"/>
</dbReference>
<dbReference type="GO" id="GO:0016540">
    <property type="term" value="P:protein autoprocessing"/>
    <property type="evidence" value="ECO:0007669"/>
    <property type="project" value="InterPro"/>
</dbReference>
<gene>
    <name evidence="9" type="ORF">CAEBREN_22908</name>
</gene>
<feature type="domain" description="Hint" evidence="8">
    <location>
        <begin position="355"/>
        <end position="470"/>
    </location>
</feature>
<feature type="compositionally biased region" description="Gly residues" evidence="5">
    <location>
        <begin position="297"/>
        <end position="313"/>
    </location>
</feature>
<dbReference type="FunCoup" id="G0P000">
    <property type="interactions" value="54"/>
</dbReference>
<evidence type="ECO:0000256" key="4">
    <source>
        <dbReference type="ARBA" id="ARBA00022729"/>
    </source>
</evidence>
<dbReference type="InterPro" id="IPR003587">
    <property type="entry name" value="Hint_dom_N"/>
</dbReference>
<dbReference type="eggNOG" id="KOG3638">
    <property type="taxonomic scope" value="Eukaryota"/>
</dbReference>
<dbReference type="SMART" id="SM00305">
    <property type="entry name" value="HintC"/>
    <property type="match status" value="1"/>
</dbReference>
<dbReference type="FunFam" id="2.170.16.10:FF:000016">
    <property type="entry name" value="GRounDhog (Hedgehog-like family)"/>
    <property type="match status" value="1"/>
</dbReference>
<feature type="compositionally biased region" description="Polar residues" evidence="5">
    <location>
        <begin position="226"/>
        <end position="236"/>
    </location>
</feature>
<evidence type="ECO:0000259" key="8">
    <source>
        <dbReference type="SMART" id="SM00306"/>
    </source>
</evidence>
<evidence type="ECO:0000259" key="7">
    <source>
        <dbReference type="SMART" id="SM00305"/>
    </source>
</evidence>
<dbReference type="Gene3D" id="2.170.16.10">
    <property type="entry name" value="Hedgehog/Intein (Hint) domain"/>
    <property type="match status" value="1"/>
</dbReference>
<dbReference type="PRINTS" id="PR00632">
    <property type="entry name" value="SONICHHOG"/>
</dbReference>